<dbReference type="Gene3D" id="1.20.140.40">
    <property type="entry name" value="Invertase/pectin methylesterase inhibitor family protein"/>
    <property type="match status" value="1"/>
</dbReference>
<evidence type="ECO:0000256" key="2">
    <source>
        <dbReference type="ARBA" id="ARBA00023157"/>
    </source>
</evidence>
<evidence type="ECO:0000313" key="7">
    <source>
        <dbReference type="EMBL" id="KAK7318452.1"/>
    </source>
</evidence>
<evidence type="ECO:0000259" key="6">
    <source>
        <dbReference type="SMART" id="SM00856"/>
    </source>
</evidence>
<dbReference type="NCBIfam" id="TIGR01614">
    <property type="entry name" value="PME_inhib"/>
    <property type="match status" value="1"/>
</dbReference>
<proteinExistence type="inferred from homology"/>
<dbReference type="SUPFAM" id="SSF101148">
    <property type="entry name" value="Plant invertase/pectin methylesterase inhibitor"/>
    <property type="match status" value="1"/>
</dbReference>
<reference evidence="7 8" key="1">
    <citation type="submission" date="2024-01" db="EMBL/GenBank/DDBJ databases">
        <title>The genomes of 5 underutilized Papilionoideae crops provide insights into root nodulation and disease resistance.</title>
        <authorList>
            <person name="Yuan L."/>
        </authorList>
    </citation>
    <scope>NUCLEOTIDE SEQUENCE [LARGE SCALE GENOMIC DNA]</scope>
    <source>
        <strain evidence="7">LY-2023</strain>
        <tissue evidence="7">Leaf</tissue>
    </source>
</reference>
<comment type="similarity">
    <text evidence="4">Belongs to the PMEI family.</text>
</comment>
<dbReference type="GO" id="GO:0004857">
    <property type="term" value="F:enzyme inhibitor activity"/>
    <property type="evidence" value="ECO:0007669"/>
    <property type="project" value="InterPro"/>
</dbReference>
<dbReference type="PANTHER" id="PTHR35357:SF8">
    <property type="entry name" value="OS01G0111000 PROTEIN"/>
    <property type="match status" value="1"/>
</dbReference>
<keyword evidence="2" id="KW-1015">Disulfide bond</keyword>
<evidence type="ECO:0000256" key="5">
    <source>
        <dbReference type="SAM" id="MobiDB-lite"/>
    </source>
</evidence>
<protein>
    <recommendedName>
        <fullName evidence="6">Pectinesterase inhibitor domain-containing protein</fullName>
    </recommendedName>
</protein>
<feature type="region of interest" description="Disordered" evidence="5">
    <location>
        <begin position="136"/>
        <end position="160"/>
    </location>
</feature>
<dbReference type="PANTHER" id="PTHR35357">
    <property type="entry name" value="OS02G0537100 PROTEIN"/>
    <property type="match status" value="1"/>
</dbReference>
<keyword evidence="8" id="KW-1185">Reference proteome</keyword>
<comment type="caution">
    <text evidence="7">The sequence shown here is derived from an EMBL/GenBank/DDBJ whole genome shotgun (WGS) entry which is preliminary data.</text>
</comment>
<dbReference type="Proteomes" id="UP001359559">
    <property type="component" value="Unassembled WGS sequence"/>
</dbReference>
<accession>A0AAN9Q1I1</accession>
<keyword evidence="1" id="KW-0732">Signal</keyword>
<evidence type="ECO:0000256" key="1">
    <source>
        <dbReference type="ARBA" id="ARBA00022729"/>
    </source>
</evidence>
<dbReference type="InterPro" id="IPR006501">
    <property type="entry name" value="Pectinesterase_inhib_dom"/>
</dbReference>
<dbReference type="Pfam" id="PF04043">
    <property type="entry name" value="PMEI"/>
    <property type="match status" value="1"/>
</dbReference>
<evidence type="ECO:0000256" key="4">
    <source>
        <dbReference type="ARBA" id="ARBA00038471"/>
    </source>
</evidence>
<keyword evidence="3" id="KW-0325">Glycoprotein</keyword>
<dbReference type="AlphaFoldDB" id="A0AAN9Q1I1"/>
<evidence type="ECO:0000313" key="8">
    <source>
        <dbReference type="Proteomes" id="UP001359559"/>
    </source>
</evidence>
<evidence type="ECO:0000256" key="3">
    <source>
        <dbReference type="ARBA" id="ARBA00023180"/>
    </source>
</evidence>
<dbReference type="FunFam" id="1.20.140.40:FF:000011">
    <property type="entry name" value="Cell wall / vacuolar inhibitor of fructosidase 2"/>
    <property type="match status" value="1"/>
</dbReference>
<dbReference type="EMBL" id="JAYKXN010000001">
    <property type="protein sequence ID" value="KAK7318452.1"/>
    <property type="molecule type" value="Genomic_DNA"/>
</dbReference>
<organism evidence="7 8">
    <name type="scientific">Clitoria ternatea</name>
    <name type="common">Butterfly pea</name>
    <dbReference type="NCBI Taxonomy" id="43366"/>
    <lineage>
        <taxon>Eukaryota</taxon>
        <taxon>Viridiplantae</taxon>
        <taxon>Streptophyta</taxon>
        <taxon>Embryophyta</taxon>
        <taxon>Tracheophyta</taxon>
        <taxon>Spermatophyta</taxon>
        <taxon>Magnoliopsida</taxon>
        <taxon>eudicotyledons</taxon>
        <taxon>Gunneridae</taxon>
        <taxon>Pentapetalae</taxon>
        <taxon>rosids</taxon>
        <taxon>fabids</taxon>
        <taxon>Fabales</taxon>
        <taxon>Fabaceae</taxon>
        <taxon>Papilionoideae</taxon>
        <taxon>50 kb inversion clade</taxon>
        <taxon>NPAAA clade</taxon>
        <taxon>indigoferoid/millettioid clade</taxon>
        <taxon>Phaseoleae</taxon>
        <taxon>Clitoria</taxon>
    </lineage>
</organism>
<feature type="region of interest" description="Disordered" evidence="5">
    <location>
        <begin position="179"/>
        <end position="202"/>
    </location>
</feature>
<sequence>MISFLPQEQDRQDKVKKVFARAATLEPAESSPKHMHPKLPDHDVLAARPQEEDKDINGIILVNDKVKEMDEKFQVSEKTKLAMSAAERSVASARSAIMRNCYVFTRAAWVTGAYNRVAKKAEQVGQKTTEKVFVEDDNNQGKDEELERRGKGLEGFGQSRRGEGVSRFRVGDEGKKVRGVRSESKRRRGLEVQSWRGGEKGRYHDDDSLLCSSLPSLMAPNFLYLLLLLVVQLQPQALVKGDTTLIKKTCKNSKHYDLCFSSLKSDGSSPNTDSKGLAVIMVGIGMANATSTSSYLSSQLLSTTNDSTLKRVLKECADKYTYAGDAFQASAEDLAYEAYDYASMHIIAASDYPKVCHNLFKKYPGLVYPPELARREGDLKHICDVALGIIDNLNW</sequence>
<gene>
    <name evidence="7" type="ORF">RJT34_03154</name>
</gene>
<dbReference type="SMART" id="SM00856">
    <property type="entry name" value="PMEI"/>
    <property type="match status" value="1"/>
</dbReference>
<feature type="compositionally biased region" description="Basic and acidic residues" evidence="5">
    <location>
        <begin position="136"/>
        <end position="152"/>
    </location>
</feature>
<dbReference type="InterPro" id="IPR035513">
    <property type="entry name" value="Invertase/methylesterase_inhib"/>
</dbReference>
<feature type="domain" description="Pectinesterase inhibitor" evidence="6">
    <location>
        <begin position="241"/>
        <end position="389"/>
    </location>
</feature>
<dbReference type="CDD" id="cd14859">
    <property type="entry name" value="PMEI_like"/>
    <property type="match status" value="1"/>
</dbReference>
<name>A0AAN9Q1I1_CLITE</name>